<name>A0R7U4_PELPD</name>
<feature type="region of interest" description="Disordered" evidence="1">
    <location>
        <begin position="92"/>
        <end position="131"/>
    </location>
</feature>
<organism evidence="3 4">
    <name type="scientific">Pelobacter propionicus (strain DSM 2379 / NBRC 103807 / OttBd1)</name>
    <dbReference type="NCBI Taxonomy" id="338966"/>
    <lineage>
        <taxon>Bacteria</taxon>
        <taxon>Pseudomonadati</taxon>
        <taxon>Thermodesulfobacteriota</taxon>
        <taxon>Desulfuromonadia</taxon>
        <taxon>Desulfuromonadales</taxon>
        <taxon>Desulfuromonadaceae</taxon>
        <taxon>Pelobacter</taxon>
    </lineage>
</organism>
<dbReference type="HOGENOM" id="CLU_1925581_0_0_7"/>
<accession>A0R7U4</accession>
<dbReference type="eggNOG" id="ENOG5033EC8">
    <property type="taxonomic scope" value="Bacteria"/>
</dbReference>
<dbReference type="Proteomes" id="UP000006732">
    <property type="component" value="Plasmid pPRO1"/>
</dbReference>
<protein>
    <recommendedName>
        <fullName evidence="2">ParB-related ThiF-related cassette protein E domain-containing protein</fullName>
    </recommendedName>
</protein>
<reference evidence="3 4" key="1">
    <citation type="submission" date="2006-10" db="EMBL/GenBank/DDBJ databases">
        <title>Complete sequence of plasmid pPRO1 of Pelobacter propionicus DSM 2379.</title>
        <authorList>
            <consortium name="US DOE Joint Genome Institute"/>
            <person name="Copeland A."/>
            <person name="Lucas S."/>
            <person name="Lapidus A."/>
            <person name="Barry K."/>
            <person name="Detter J.C."/>
            <person name="Glavina del Rio T."/>
            <person name="Hammon N."/>
            <person name="Israni S."/>
            <person name="Dalin E."/>
            <person name="Tice H."/>
            <person name="Pitluck S."/>
            <person name="Saunders E."/>
            <person name="Brettin T."/>
            <person name="Bruce D."/>
            <person name="Han C."/>
            <person name="Tapia R."/>
            <person name="Schmutz J."/>
            <person name="Larimer F."/>
            <person name="Land M."/>
            <person name="Hauser L."/>
            <person name="Kyrpides N."/>
            <person name="Kim E."/>
            <person name="Lovley D."/>
            <person name="Richardson P."/>
        </authorList>
    </citation>
    <scope>NUCLEOTIDE SEQUENCE [LARGE SCALE GENOMIC DNA]</scope>
    <source>
        <strain evidence="4">DSM 2379 / NBRC 103807 / OttBd1</strain>
        <plasmid evidence="4">Plasmid pPRO1</plasmid>
    </source>
</reference>
<geneLocation type="plasmid" evidence="3 4">
    <name>pPRO1</name>
</geneLocation>
<dbReference type="NCBIfam" id="TIGR03741">
    <property type="entry name" value="PRTRC_E"/>
    <property type="match status" value="1"/>
</dbReference>
<dbReference type="AlphaFoldDB" id="A0R7U4"/>
<feature type="domain" description="ParB-related ThiF-related cassette protein E" evidence="2">
    <location>
        <begin position="2"/>
        <end position="103"/>
    </location>
</feature>
<keyword evidence="4" id="KW-1185">Reference proteome</keyword>
<gene>
    <name evidence="3" type="ordered locus">Ppro_3821</name>
</gene>
<feature type="compositionally biased region" description="Polar residues" evidence="1">
    <location>
        <begin position="116"/>
        <end position="131"/>
    </location>
</feature>
<evidence type="ECO:0000256" key="1">
    <source>
        <dbReference type="SAM" id="MobiDB-lite"/>
    </source>
</evidence>
<evidence type="ECO:0000313" key="4">
    <source>
        <dbReference type="Proteomes" id="UP000006732"/>
    </source>
</evidence>
<dbReference type="KEGG" id="ppd:Ppro_3821"/>
<sequence length="131" mass="14089">MFSAIHRLATQADLALNISASGDSLRVVVIPKPKSGETHSALITPLILEATPEELNEQFAGILVQYSSKRKSLVETLEETTAYLDAAMKEAKDKATKAATEKPTPAQQVKPAMAGNQPTKASNQPDDLQLF</sequence>
<dbReference type="EMBL" id="CP000483">
    <property type="protein sequence ID" value="ABL01409.1"/>
    <property type="molecule type" value="Genomic_DNA"/>
</dbReference>
<dbReference type="Pfam" id="PF19556">
    <property type="entry name" value="PRTRC_E"/>
    <property type="match status" value="1"/>
</dbReference>
<keyword evidence="3" id="KW-0614">Plasmid</keyword>
<dbReference type="InterPro" id="IPR022273">
    <property type="entry name" value="PRTRC_protein-E"/>
</dbReference>
<evidence type="ECO:0000259" key="2">
    <source>
        <dbReference type="Pfam" id="PF19556"/>
    </source>
</evidence>
<dbReference type="RefSeq" id="WP_011733928.1">
    <property type="nucleotide sequence ID" value="NC_008607.1"/>
</dbReference>
<evidence type="ECO:0000313" key="3">
    <source>
        <dbReference type="EMBL" id="ABL01409.1"/>
    </source>
</evidence>
<proteinExistence type="predicted"/>